<dbReference type="EMBL" id="JACEIK010001775">
    <property type="protein sequence ID" value="MCD7472100.1"/>
    <property type="molecule type" value="Genomic_DNA"/>
</dbReference>
<comment type="caution">
    <text evidence="1">The sequence shown here is derived from an EMBL/GenBank/DDBJ whole genome shotgun (WGS) entry which is preliminary data.</text>
</comment>
<evidence type="ECO:0000313" key="1">
    <source>
        <dbReference type="EMBL" id="MCD7472100.1"/>
    </source>
</evidence>
<accession>A0ABS8TKN6</accession>
<reference evidence="1 2" key="1">
    <citation type="journal article" date="2021" name="BMC Genomics">
        <title>Datura genome reveals duplications of psychoactive alkaloid biosynthetic genes and high mutation rate following tissue culture.</title>
        <authorList>
            <person name="Rajewski A."/>
            <person name="Carter-House D."/>
            <person name="Stajich J."/>
            <person name="Litt A."/>
        </authorList>
    </citation>
    <scope>NUCLEOTIDE SEQUENCE [LARGE SCALE GENOMIC DNA]</scope>
    <source>
        <strain evidence="1">AR-01</strain>
    </source>
</reference>
<evidence type="ECO:0000313" key="2">
    <source>
        <dbReference type="Proteomes" id="UP000823775"/>
    </source>
</evidence>
<keyword evidence="2" id="KW-1185">Reference proteome</keyword>
<gene>
    <name evidence="1" type="ORF">HAX54_013039</name>
</gene>
<dbReference type="Proteomes" id="UP000823775">
    <property type="component" value="Unassembled WGS sequence"/>
</dbReference>
<name>A0ABS8TKN6_DATST</name>
<proteinExistence type="predicted"/>
<organism evidence="1 2">
    <name type="scientific">Datura stramonium</name>
    <name type="common">Jimsonweed</name>
    <name type="synonym">Common thornapple</name>
    <dbReference type="NCBI Taxonomy" id="4076"/>
    <lineage>
        <taxon>Eukaryota</taxon>
        <taxon>Viridiplantae</taxon>
        <taxon>Streptophyta</taxon>
        <taxon>Embryophyta</taxon>
        <taxon>Tracheophyta</taxon>
        <taxon>Spermatophyta</taxon>
        <taxon>Magnoliopsida</taxon>
        <taxon>eudicotyledons</taxon>
        <taxon>Gunneridae</taxon>
        <taxon>Pentapetalae</taxon>
        <taxon>asterids</taxon>
        <taxon>lamiids</taxon>
        <taxon>Solanales</taxon>
        <taxon>Solanaceae</taxon>
        <taxon>Solanoideae</taxon>
        <taxon>Datureae</taxon>
        <taxon>Datura</taxon>
    </lineage>
</organism>
<sequence length="105" mass="11884">MGSLLMDSLRMISDLVHGLLELEGALVGSSRTEKIAVGLIMIESDIASSAQTEESIDMMQKGSWSILDKRFLYENMNRSLKGRRKEPLTRQEIYSITWIGLLECF</sequence>
<protein>
    <submittedName>
        <fullName evidence="1">Uncharacterized protein</fullName>
    </submittedName>
</protein>